<dbReference type="InterPro" id="IPR050792">
    <property type="entry name" value="ADP-ribosylglycohydrolase"/>
</dbReference>
<keyword evidence="1" id="KW-0479">Metal-binding</keyword>
<dbReference type="AlphaFoldDB" id="A0A399EY28"/>
<feature type="binding site" evidence="1">
    <location>
        <position position="383"/>
    </location>
    <ligand>
        <name>Mg(2+)</name>
        <dbReference type="ChEBI" id="CHEBI:18420"/>
        <label>1</label>
    </ligand>
</feature>
<dbReference type="Pfam" id="PF03747">
    <property type="entry name" value="ADP_ribosyl_GH"/>
    <property type="match status" value="1"/>
</dbReference>
<dbReference type="GO" id="GO:0046872">
    <property type="term" value="F:metal ion binding"/>
    <property type="evidence" value="ECO:0007669"/>
    <property type="project" value="UniProtKB-KW"/>
</dbReference>
<dbReference type="InterPro" id="IPR005502">
    <property type="entry name" value="Ribosyl_crysJ1"/>
</dbReference>
<comment type="caution">
    <text evidence="2">The sequence shown here is derived from an EMBL/GenBank/DDBJ whole genome shotgun (WGS) entry which is preliminary data.</text>
</comment>
<dbReference type="GO" id="GO:0016787">
    <property type="term" value="F:hydrolase activity"/>
    <property type="evidence" value="ECO:0007669"/>
    <property type="project" value="UniProtKB-KW"/>
</dbReference>
<feature type="binding site" evidence="1">
    <location>
        <position position="381"/>
    </location>
    <ligand>
        <name>Mg(2+)</name>
        <dbReference type="ChEBI" id="CHEBI:18420"/>
        <label>1</label>
    </ligand>
</feature>
<protein>
    <submittedName>
        <fullName evidence="2">ADP-ribosylglycohydrolase</fullName>
    </submittedName>
</protein>
<dbReference type="PANTHER" id="PTHR16222:SF12">
    <property type="entry name" value="ADP-RIBOSYLGLYCOHYDROLASE-RELATED"/>
    <property type="match status" value="1"/>
</dbReference>
<dbReference type="PANTHER" id="PTHR16222">
    <property type="entry name" value="ADP-RIBOSYLGLYCOHYDROLASE"/>
    <property type="match status" value="1"/>
</dbReference>
<keyword evidence="3" id="KW-1185">Reference proteome</keyword>
<evidence type="ECO:0000313" key="3">
    <source>
        <dbReference type="Proteomes" id="UP000265715"/>
    </source>
</evidence>
<dbReference type="SUPFAM" id="SSF101478">
    <property type="entry name" value="ADP-ribosylglycohydrolase"/>
    <property type="match status" value="1"/>
</dbReference>
<reference evidence="2 3" key="1">
    <citation type="submission" date="2018-08" db="EMBL/GenBank/DDBJ databases">
        <title>Meiothermus terrae DSM 26712 genome sequencing project.</title>
        <authorList>
            <person name="Da Costa M.S."/>
            <person name="Albuquerque L."/>
            <person name="Raposo P."/>
            <person name="Froufe H.J.C."/>
            <person name="Barroso C.S."/>
            <person name="Egas C."/>
        </authorList>
    </citation>
    <scope>NUCLEOTIDE SEQUENCE [LARGE SCALE GENOMIC DNA]</scope>
    <source>
        <strain evidence="2 3">DSM 26712</strain>
    </source>
</reference>
<evidence type="ECO:0000256" key="1">
    <source>
        <dbReference type="PIRSR" id="PIRSR605502-1"/>
    </source>
</evidence>
<keyword evidence="1" id="KW-0460">Magnesium</keyword>
<dbReference type="EMBL" id="QXDL01000038">
    <property type="protein sequence ID" value="RIH87191.1"/>
    <property type="molecule type" value="Genomic_DNA"/>
</dbReference>
<evidence type="ECO:0000313" key="2">
    <source>
        <dbReference type="EMBL" id="RIH87191.1"/>
    </source>
</evidence>
<gene>
    <name evidence="2" type="ORF">Mterra_01250</name>
</gene>
<dbReference type="Gene3D" id="1.10.4080.10">
    <property type="entry name" value="ADP-ribosylation/Crystallin J1"/>
    <property type="match status" value="1"/>
</dbReference>
<proteinExistence type="predicted"/>
<name>A0A399EY28_9DEIN</name>
<keyword evidence="2" id="KW-0378">Hydrolase</keyword>
<comment type="cofactor">
    <cofactor evidence="1">
        <name>Mg(2+)</name>
        <dbReference type="ChEBI" id="CHEBI:18420"/>
    </cofactor>
    <text evidence="1">Binds 2 magnesium ions per subunit.</text>
</comment>
<accession>A0A399EY28</accession>
<dbReference type="InterPro" id="IPR036705">
    <property type="entry name" value="Ribosyl_crysJ1_sf"/>
</dbReference>
<sequence>MSAGVGAGVRVTWLDPVERFGHELRQLREEGAEAGGLEALWASLSPAEQRRRALELLDEAAALAPTVRRAPEREAFAGGLRGEAAGPFRPEELRARLHAAWLGRAAGCLLGKPVEKVPREGIRALLESVGEYPLREYFTAEGVPPELSERYPWNRASRPTSLRENIDGMPEDDDLNYTVLNLALVERFGVGFTTEHVAQGWLEMLPALTVFTAERVAYVNLLELRLPPETATRRNPYREWIGAQIRADLWGYVHPGDPAAAARAAFRDARLSHVENGIFGAMLAAAMIAQAFLTRDPEAVVRAGLAVIPPDSRLAGAVRHALELGPAARPWEETLDALYAAFGHYHWVHAVNNAALVVAALLYGQGDYERSVTAAVMGGWDTDCNGATVGSVVGLMNAEVPAKWTDPLRNRLRTSLKGFDHSRFDDLAARTLAAVPDRYKRP</sequence>
<dbReference type="Proteomes" id="UP000265715">
    <property type="component" value="Unassembled WGS sequence"/>
</dbReference>
<organism evidence="2 3">
    <name type="scientific">Calidithermus terrae</name>
    <dbReference type="NCBI Taxonomy" id="1408545"/>
    <lineage>
        <taxon>Bacteria</taxon>
        <taxon>Thermotogati</taxon>
        <taxon>Deinococcota</taxon>
        <taxon>Deinococci</taxon>
        <taxon>Thermales</taxon>
        <taxon>Thermaceae</taxon>
        <taxon>Calidithermus</taxon>
    </lineage>
</organism>
<dbReference type="RefSeq" id="WP_218022887.1">
    <property type="nucleotide sequence ID" value="NZ_QXDL01000038.1"/>
</dbReference>